<sequence>LNKVSQNLEFKGGTALYLFHGLDRFSEDLDFDYIGKTDEINNEIDSLIEPVIRDFGLSYKIGKSKGNVLIRDEGNTITGIRSEFFIEGPLFGKTGKRHRLKLDISTRNDVLMKPEYSTLVSKYNDIGTMLLYKMPLQEMLAEKLCAVTEREKARDLYDAYFILKY</sequence>
<dbReference type="AlphaFoldDB" id="T1A159"/>
<name>T1A159_9ZZZZ</name>
<accession>T1A159</accession>
<dbReference type="EMBL" id="AUZX01009781">
    <property type="protein sequence ID" value="EQD50668.1"/>
    <property type="molecule type" value="Genomic_DNA"/>
</dbReference>
<gene>
    <name evidence="1" type="ORF">B1A_13373</name>
</gene>
<protein>
    <submittedName>
        <fullName evidence="1">Protein containing DUF1814</fullName>
    </submittedName>
</protein>
<reference evidence="1" key="1">
    <citation type="submission" date="2013-08" db="EMBL/GenBank/DDBJ databases">
        <authorList>
            <person name="Mendez C."/>
            <person name="Richter M."/>
            <person name="Ferrer M."/>
            <person name="Sanchez J."/>
        </authorList>
    </citation>
    <scope>NUCLEOTIDE SEQUENCE</scope>
</reference>
<organism evidence="1">
    <name type="scientific">mine drainage metagenome</name>
    <dbReference type="NCBI Taxonomy" id="410659"/>
    <lineage>
        <taxon>unclassified sequences</taxon>
        <taxon>metagenomes</taxon>
        <taxon>ecological metagenomes</taxon>
    </lineage>
</organism>
<proteinExistence type="predicted"/>
<reference evidence="1" key="2">
    <citation type="journal article" date="2014" name="ISME J.">
        <title>Microbial stratification in low pH oxic and suboxic macroscopic growths along an acid mine drainage.</title>
        <authorList>
            <person name="Mendez-Garcia C."/>
            <person name="Mesa V."/>
            <person name="Sprenger R.R."/>
            <person name="Richter M."/>
            <person name="Diez M.S."/>
            <person name="Solano J."/>
            <person name="Bargiela R."/>
            <person name="Golyshina O.V."/>
            <person name="Manteca A."/>
            <person name="Ramos J.L."/>
            <person name="Gallego J.R."/>
            <person name="Llorente I."/>
            <person name="Martins Dos Santos V.A."/>
            <person name="Jensen O.N."/>
            <person name="Pelaez A.I."/>
            <person name="Sanchez J."/>
            <person name="Ferrer M."/>
        </authorList>
    </citation>
    <scope>NUCLEOTIDE SEQUENCE</scope>
</reference>
<feature type="non-terminal residue" evidence="1">
    <location>
        <position position="1"/>
    </location>
</feature>
<comment type="caution">
    <text evidence="1">The sequence shown here is derived from an EMBL/GenBank/DDBJ whole genome shotgun (WGS) entry which is preliminary data.</text>
</comment>
<dbReference type="InterPro" id="IPR014942">
    <property type="entry name" value="AbiEii"/>
</dbReference>
<feature type="non-terminal residue" evidence="1">
    <location>
        <position position="165"/>
    </location>
</feature>
<dbReference type="Pfam" id="PF08843">
    <property type="entry name" value="AbiEii"/>
    <property type="match status" value="1"/>
</dbReference>
<evidence type="ECO:0000313" key="1">
    <source>
        <dbReference type="EMBL" id="EQD50668.1"/>
    </source>
</evidence>
<dbReference type="Gene3D" id="3.10.450.620">
    <property type="entry name" value="JHP933, nucleotidyltransferase-like core domain"/>
    <property type="match status" value="1"/>
</dbReference>